<evidence type="ECO:0000256" key="4">
    <source>
        <dbReference type="ARBA" id="ARBA00022737"/>
    </source>
</evidence>
<reference evidence="10" key="2">
    <citation type="submission" date="2020-08" db="EMBL/GenBank/DDBJ databases">
        <title>Draft Genome Sequence of Cumin Blight Pathogen Alternaria burnsii.</title>
        <authorList>
            <person name="Feng Z."/>
        </authorList>
    </citation>
    <scope>NUCLEOTIDE SEQUENCE</scope>
    <source>
        <strain evidence="10">CBS107.38</strain>
    </source>
</reference>
<dbReference type="InterPro" id="IPR028458">
    <property type="entry name" value="Twinfilin"/>
</dbReference>
<dbReference type="SUPFAM" id="SSF55753">
    <property type="entry name" value="Actin depolymerizing proteins"/>
    <property type="match status" value="2"/>
</dbReference>
<dbReference type="GO" id="GO:0051015">
    <property type="term" value="F:actin filament binding"/>
    <property type="evidence" value="ECO:0007669"/>
    <property type="project" value="TreeGrafter"/>
</dbReference>
<dbReference type="EMBL" id="JAAABM010000005">
    <property type="protein sequence ID" value="KAF7677641.1"/>
    <property type="molecule type" value="Genomic_DNA"/>
</dbReference>
<dbReference type="PANTHER" id="PTHR13759:SF1">
    <property type="entry name" value="TWINFILIN"/>
    <property type="match status" value="1"/>
</dbReference>
<comment type="caution">
    <text evidence="10">The sequence shown here is derived from an EMBL/GenBank/DDBJ whole genome shotgun (WGS) entry which is preliminary data.</text>
</comment>
<dbReference type="GO" id="GO:0051016">
    <property type="term" value="P:barbed-end actin filament capping"/>
    <property type="evidence" value="ECO:0007669"/>
    <property type="project" value="TreeGrafter"/>
</dbReference>
<reference evidence="10" key="1">
    <citation type="submission" date="2020-01" db="EMBL/GenBank/DDBJ databases">
        <authorList>
            <person name="Feng Z.H.Z."/>
        </authorList>
    </citation>
    <scope>NUCLEOTIDE SEQUENCE</scope>
    <source>
        <strain evidence="10">CBS107.38</strain>
    </source>
</reference>
<evidence type="ECO:0000259" key="9">
    <source>
        <dbReference type="PROSITE" id="PS51263"/>
    </source>
</evidence>
<evidence type="ECO:0000256" key="3">
    <source>
        <dbReference type="ARBA" id="ARBA00022490"/>
    </source>
</evidence>
<dbReference type="Pfam" id="PF14273">
    <property type="entry name" value="DUF4360"/>
    <property type="match status" value="1"/>
</dbReference>
<accession>A0A8H7B5Q5</accession>
<dbReference type="GO" id="GO:0005737">
    <property type="term" value="C:cytoplasm"/>
    <property type="evidence" value="ECO:0007669"/>
    <property type="project" value="TreeGrafter"/>
</dbReference>
<keyword evidence="3" id="KW-0963">Cytoplasm</keyword>
<dbReference type="PANTHER" id="PTHR13759">
    <property type="entry name" value="TWINFILIN"/>
    <property type="match status" value="1"/>
</dbReference>
<dbReference type="PROSITE" id="PS51263">
    <property type="entry name" value="ADF_H"/>
    <property type="match status" value="1"/>
</dbReference>
<keyword evidence="4" id="KW-0677">Repeat</keyword>
<evidence type="ECO:0000313" key="10">
    <source>
        <dbReference type="EMBL" id="KAF7677641.1"/>
    </source>
</evidence>
<dbReference type="GO" id="GO:0003785">
    <property type="term" value="F:actin monomer binding"/>
    <property type="evidence" value="ECO:0007669"/>
    <property type="project" value="TreeGrafter"/>
</dbReference>
<evidence type="ECO:0000256" key="2">
    <source>
        <dbReference type="ARBA" id="ARBA00009557"/>
    </source>
</evidence>
<dbReference type="InterPro" id="IPR002108">
    <property type="entry name" value="ADF-H"/>
</dbReference>
<gene>
    <name evidence="10" type="ORF">GT037_004500</name>
</gene>
<comment type="similarity">
    <text evidence="2">Belongs to the actin-binding proteins ADF family. Twinfilin subfamily.</text>
</comment>
<dbReference type="Proteomes" id="UP000596902">
    <property type="component" value="Unassembled WGS sequence"/>
</dbReference>
<dbReference type="InterPro" id="IPR025649">
    <property type="entry name" value="DUF4360"/>
</dbReference>
<keyword evidence="6" id="KW-0206">Cytoskeleton</keyword>
<dbReference type="Pfam" id="PF00241">
    <property type="entry name" value="Cofilin_ADF"/>
    <property type="match status" value="1"/>
</dbReference>
<dbReference type="InterPro" id="IPR029006">
    <property type="entry name" value="ADF-H/Gelsolin-like_dom_sf"/>
</dbReference>
<keyword evidence="5" id="KW-0009">Actin-binding</keyword>
<evidence type="ECO:0000313" key="11">
    <source>
        <dbReference type="Proteomes" id="UP000596902"/>
    </source>
</evidence>
<dbReference type="GeneID" id="62202725"/>
<dbReference type="RefSeq" id="XP_038787819.1">
    <property type="nucleotide sequence ID" value="XM_038929547.1"/>
</dbReference>
<keyword evidence="11" id="KW-1185">Reference proteome</keyword>
<feature type="signal peptide" evidence="8">
    <location>
        <begin position="1"/>
        <end position="16"/>
    </location>
</feature>
<evidence type="ECO:0000256" key="6">
    <source>
        <dbReference type="ARBA" id="ARBA00023212"/>
    </source>
</evidence>
<dbReference type="Gene3D" id="3.40.20.10">
    <property type="entry name" value="Severin"/>
    <property type="match status" value="2"/>
</dbReference>
<evidence type="ECO:0000256" key="7">
    <source>
        <dbReference type="ARBA" id="ARBA00038532"/>
    </source>
</evidence>
<organism evidence="10 11">
    <name type="scientific">Alternaria burnsii</name>
    <dbReference type="NCBI Taxonomy" id="1187904"/>
    <lineage>
        <taxon>Eukaryota</taxon>
        <taxon>Fungi</taxon>
        <taxon>Dikarya</taxon>
        <taxon>Ascomycota</taxon>
        <taxon>Pezizomycotina</taxon>
        <taxon>Dothideomycetes</taxon>
        <taxon>Pleosporomycetidae</taxon>
        <taxon>Pleosporales</taxon>
        <taxon>Pleosporineae</taxon>
        <taxon>Pleosporaceae</taxon>
        <taxon>Alternaria</taxon>
        <taxon>Alternaria sect. Alternaria</taxon>
    </lineage>
</organism>
<protein>
    <recommendedName>
        <fullName evidence="9">ADF-H domain-containing protein</fullName>
    </recommendedName>
</protein>
<evidence type="ECO:0000256" key="5">
    <source>
        <dbReference type="ARBA" id="ARBA00023203"/>
    </source>
</evidence>
<keyword evidence="8" id="KW-0732">Signal</keyword>
<evidence type="ECO:0000256" key="1">
    <source>
        <dbReference type="ARBA" id="ARBA00004245"/>
    </source>
</evidence>
<name>A0A8H7B5Q5_9PLEO</name>
<proteinExistence type="inferred from homology"/>
<sequence length="506" mass="57032">MRSLLSLATLPLLALAAPPSSPTITRIVFSGSGCPNDSGSVKTDSATLSDTAGVSFTQLKGDSTDNCAVHIESAGASSGWQVAVRQVDYVGDVNLKGNSGLDTYTQVFWSENAGNTGVLTGGLTCAGPEIKDYITRFMADIRNRQPCNLTFQLAVLLLLNRINTDLTQHTIPAMQNTSAELVFRAFIEDKFCFALPLDLVDNRIEAHAPIRQYHESFQLELNELESNLDTSKPAYIVLRRGDSLTFITYVPYRAKEKLRNLFLERRHSVVQQLGARYISYSIICKEIAEITDARSWVERDAEALSLSTKRIQCDKTQSCGCSEHSKSDLEDVEYRKNKCRLCDRRMKNKISSEALEALRELQTPCTAVQTFVDVATETLELSYIRNGIIPEHVAATLPNDRPSFTFYRHPDTQLLYFIFHSPDDATVQERMKHIMAIPGLINVHSHDRNVHVDQKIEIHDPDDLVFEAKDERIGRFRSVYLRNKFEGTESTYDNLEADKIFYDKVR</sequence>
<dbReference type="AlphaFoldDB" id="A0A8H7B5Q5"/>
<feature type="domain" description="ADF-H" evidence="9">
    <location>
        <begin position="343"/>
        <end position="474"/>
    </location>
</feature>
<dbReference type="GO" id="GO:0005884">
    <property type="term" value="C:actin filament"/>
    <property type="evidence" value="ECO:0007669"/>
    <property type="project" value="TreeGrafter"/>
</dbReference>
<dbReference type="GO" id="GO:0030042">
    <property type="term" value="P:actin filament depolymerization"/>
    <property type="evidence" value="ECO:0007669"/>
    <property type="project" value="TreeGrafter"/>
</dbReference>
<feature type="chain" id="PRO_5034890101" description="ADF-H domain-containing protein" evidence="8">
    <location>
        <begin position="17"/>
        <end position="506"/>
    </location>
</feature>
<evidence type="ECO:0000256" key="8">
    <source>
        <dbReference type="SAM" id="SignalP"/>
    </source>
</evidence>
<comment type="subcellular location">
    <subcellularLocation>
        <location evidence="1">Cytoplasm</location>
        <location evidence="1">Cytoskeleton</location>
    </subcellularLocation>
</comment>
<comment type="subunit">
    <text evidence="7">Interacts with G-actin; ADP-actin form.</text>
</comment>